<name>A0A3P9D261_9CICH</name>
<reference evidence="3 4" key="1">
    <citation type="journal article" date="2014" name="Nature">
        <title>The genomic substrate for adaptive radiation in African cichlid fish.</title>
        <authorList>
            <person name="Brawand D."/>
            <person name="Wagner C.E."/>
            <person name="Li Y.I."/>
            <person name="Malinsky M."/>
            <person name="Keller I."/>
            <person name="Fan S."/>
            <person name="Simakov O."/>
            <person name="Ng A.Y."/>
            <person name="Lim Z.W."/>
            <person name="Bezault E."/>
            <person name="Turner-Maier J."/>
            <person name="Johnson J."/>
            <person name="Alcazar R."/>
            <person name="Noh H.J."/>
            <person name="Russell P."/>
            <person name="Aken B."/>
            <person name="Alfoldi J."/>
            <person name="Amemiya C."/>
            <person name="Azzouzi N."/>
            <person name="Baroiller J.F."/>
            <person name="Barloy-Hubler F."/>
            <person name="Berlin A."/>
            <person name="Bloomquist R."/>
            <person name="Carleton K.L."/>
            <person name="Conte M.A."/>
            <person name="D'Cotta H."/>
            <person name="Eshel O."/>
            <person name="Gaffney L."/>
            <person name="Galibert F."/>
            <person name="Gante H.F."/>
            <person name="Gnerre S."/>
            <person name="Greuter L."/>
            <person name="Guyon R."/>
            <person name="Haddad N.S."/>
            <person name="Haerty W."/>
            <person name="Harris R.M."/>
            <person name="Hofmann H.A."/>
            <person name="Hourlier T."/>
            <person name="Hulata G."/>
            <person name="Jaffe D.B."/>
            <person name="Lara M."/>
            <person name="Lee A.P."/>
            <person name="MacCallum I."/>
            <person name="Mwaiko S."/>
            <person name="Nikaido M."/>
            <person name="Nishihara H."/>
            <person name="Ozouf-Costaz C."/>
            <person name="Penman D.J."/>
            <person name="Przybylski D."/>
            <person name="Rakotomanga M."/>
            <person name="Renn S.C.P."/>
            <person name="Ribeiro F.J."/>
            <person name="Ron M."/>
            <person name="Salzburger W."/>
            <person name="Sanchez-Pulido L."/>
            <person name="Santos M.E."/>
            <person name="Searle S."/>
            <person name="Sharpe T."/>
            <person name="Swofford R."/>
            <person name="Tan F.J."/>
            <person name="Williams L."/>
            <person name="Young S."/>
            <person name="Yin S."/>
            <person name="Okada N."/>
            <person name="Kocher T.D."/>
            <person name="Miska E.A."/>
            <person name="Lander E.S."/>
            <person name="Venkatesh B."/>
            <person name="Fernald R.D."/>
            <person name="Meyer A."/>
            <person name="Ponting C.P."/>
            <person name="Streelman J.T."/>
            <person name="Lindblad-Toh K."/>
            <person name="Seehausen O."/>
            <person name="Di Palma F."/>
        </authorList>
    </citation>
    <scope>NUCLEOTIDE SEQUENCE</scope>
</reference>
<reference evidence="3" key="2">
    <citation type="submission" date="2025-08" db="UniProtKB">
        <authorList>
            <consortium name="Ensembl"/>
        </authorList>
    </citation>
    <scope>IDENTIFICATION</scope>
</reference>
<dbReference type="GeneTree" id="ENSGT00940000171189"/>
<dbReference type="Proteomes" id="UP000265160">
    <property type="component" value="LG20"/>
</dbReference>
<sequence length="675" mass="73714">MDSAGPASAATAPMSLEELLHRHEQMLVKLSGDVASLTQGFAQRIPLAEDQPPAAPPQVTHAPAVTTTATATQAASAVASVASAVSLDKLLPSPEAFSGEMGKCAGFLLQCSMQFQLLPHVFVSDGVKIAYVTQLLRDRALAWAQAQLQACPGMSYDDFLSCFKSVFDKGSSTEAAGYRLINLKQGRRSMADFSVDFWTLAAQTKWGPEALKTTLLNNIHEELKDEIMMRELPASLNALMSLCIQVDDRLRARQSSRRQQFREPLAFREPQPDAREARAFGTEEEVPMQLGRSRLTPAERQRRFVSVLRSQGALHLCLPGAGKRRRPPVIERVLVGDLSSNKPLPRLLLPAKLTLRSLSHSLSVLIDSGAEQNFIDASLVSKLSIGTRPLPHPLRVSALSGHRLPDITHVTLPVTLTLSGNHVENVCFCVFKAPVTPLVLGYPWLSQHNPHIDWRKEQVMGWGVGCHICSLSPPPGKPSKSPELSSVPSIYHDLAAVFSKDEAGSLPPHRPYDCAIDLLPGAPLPSGRLYSLTQPERETMERYVNDSLAAGLISPSSSPVGAGFFFVAKKDKTLRPCIDYRGLNKSTVKNKYPLPLLNSAFELLQGATYLVMPFGLTNAPAVFQALVNDVLRDFINRCAFVTLWRAPRVPGTNVPTDHPPGFFNHSPRQDGHGLT</sequence>
<dbReference type="Ensembl" id="ENSMZET00005029612.1">
    <property type="protein sequence ID" value="ENSMZEP00005028705.1"/>
    <property type="gene ID" value="ENSMZEG00005021409.1"/>
</dbReference>
<dbReference type="CDD" id="cd01647">
    <property type="entry name" value="RT_LTR"/>
    <property type="match status" value="1"/>
</dbReference>
<dbReference type="CDD" id="cd00303">
    <property type="entry name" value="retropepsin_like"/>
    <property type="match status" value="1"/>
</dbReference>
<dbReference type="SUPFAM" id="SSF56672">
    <property type="entry name" value="DNA/RNA polymerases"/>
    <property type="match status" value="1"/>
</dbReference>
<protein>
    <recommendedName>
        <fullName evidence="2">Ty3 transposon capsid-like protein domain-containing protein</fullName>
    </recommendedName>
</protein>
<dbReference type="AlphaFoldDB" id="A0A3P9D261"/>
<dbReference type="Gene3D" id="3.10.10.10">
    <property type="entry name" value="HIV Type 1 Reverse Transcriptase, subunit A, domain 1"/>
    <property type="match status" value="1"/>
</dbReference>
<dbReference type="Pfam" id="PF13650">
    <property type="entry name" value="Asp_protease_2"/>
    <property type="match status" value="1"/>
</dbReference>
<evidence type="ECO:0000313" key="4">
    <source>
        <dbReference type="Proteomes" id="UP000265160"/>
    </source>
</evidence>
<evidence type="ECO:0000256" key="1">
    <source>
        <dbReference type="SAM" id="MobiDB-lite"/>
    </source>
</evidence>
<dbReference type="PANTHER" id="PTHR15503">
    <property type="entry name" value="LDOC1 RELATED"/>
    <property type="match status" value="1"/>
</dbReference>
<dbReference type="InterPro" id="IPR032567">
    <property type="entry name" value="RTL1-rel"/>
</dbReference>
<dbReference type="Gene3D" id="2.40.70.10">
    <property type="entry name" value="Acid Proteases"/>
    <property type="match status" value="1"/>
</dbReference>
<evidence type="ECO:0000259" key="2">
    <source>
        <dbReference type="Pfam" id="PF19259"/>
    </source>
</evidence>
<organism evidence="3 4">
    <name type="scientific">Maylandia zebra</name>
    <name type="common">zebra mbuna</name>
    <dbReference type="NCBI Taxonomy" id="106582"/>
    <lineage>
        <taxon>Eukaryota</taxon>
        <taxon>Metazoa</taxon>
        <taxon>Chordata</taxon>
        <taxon>Craniata</taxon>
        <taxon>Vertebrata</taxon>
        <taxon>Euteleostomi</taxon>
        <taxon>Actinopterygii</taxon>
        <taxon>Neopterygii</taxon>
        <taxon>Teleostei</taxon>
        <taxon>Neoteleostei</taxon>
        <taxon>Acanthomorphata</taxon>
        <taxon>Ovalentaria</taxon>
        <taxon>Cichlomorphae</taxon>
        <taxon>Cichliformes</taxon>
        <taxon>Cichlidae</taxon>
        <taxon>African cichlids</taxon>
        <taxon>Pseudocrenilabrinae</taxon>
        <taxon>Haplochromini</taxon>
        <taxon>Maylandia</taxon>
        <taxon>Maylandia zebra complex</taxon>
    </lineage>
</organism>
<feature type="domain" description="Ty3 transposon capsid-like protein" evidence="2">
    <location>
        <begin position="112"/>
        <end position="260"/>
    </location>
</feature>
<dbReference type="SUPFAM" id="SSF50630">
    <property type="entry name" value="Acid proteases"/>
    <property type="match status" value="1"/>
</dbReference>
<reference evidence="3" key="3">
    <citation type="submission" date="2025-09" db="UniProtKB">
        <authorList>
            <consortium name="Ensembl"/>
        </authorList>
    </citation>
    <scope>IDENTIFICATION</scope>
</reference>
<proteinExistence type="predicted"/>
<feature type="region of interest" description="Disordered" evidence="1">
    <location>
        <begin position="655"/>
        <end position="675"/>
    </location>
</feature>
<evidence type="ECO:0000313" key="3">
    <source>
        <dbReference type="Ensembl" id="ENSMZEP00005028705.1"/>
    </source>
</evidence>
<dbReference type="InterPro" id="IPR021109">
    <property type="entry name" value="Peptidase_aspartic_dom_sf"/>
</dbReference>
<dbReference type="InterPro" id="IPR045358">
    <property type="entry name" value="Ty3_capsid"/>
</dbReference>
<keyword evidence="4" id="KW-1185">Reference proteome</keyword>
<dbReference type="Pfam" id="PF19259">
    <property type="entry name" value="Ty3_capsid"/>
    <property type="match status" value="1"/>
</dbReference>
<dbReference type="InterPro" id="IPR043502">
    <property type="entry name" value="DNA/RNA_pol_sf"/>
</dbReference>
<dbReference type="STRING" id="106582.ENSMZEP00005028705"/>
<dbReference type="PANTHER" id="PTHR15503:SF36">
    <property type="entry name" value="RETROTRANSPOSON GAG-LIKE PROTEIN 5"/>
    <property type="match status" value="1"/>
</dbReference>
<accession>A0A3P9D261</accession>